<dbReference type="GO" id="GO:0005737">
    <property type="term" value="C:cytoplasm"/>
    <property type="evidence" value="ECO:0007669"/>
    <property type="project" value="TreeGrafter"/>
</dbReference>
<dbReference type="GO" id="GO:0046872">
    <property type="term" value="F:metal ion binding"/>
    <property type="evidence" value="ECO:0007669"/>
    <property type="project" value="UniProtKB-KW"/>
</dbReference>
<comment type="caution">
    <text evidence="5">The sequence shown here is derived from an EMBL/GenBank/DDBJ whole genome shotgun (WGS) entry which is preliminary data.</text>
</comment>
<dbReference type="InterPro" id="IPR002678">
    <property type="entry name" value="DUF34/NIF3"/>
</dbReference>
<reference evidence="5 7" key="1">
    <citation type="submission" date="2016-02" db="EMBL/GenBank/DDBJ databases">
        <title>Draft genome sequence of Acidibacillus ferrooxidans SLC66.</title>
        <authorList>
            <person name="Oliveira G."/>
            <person name="Nancucheo I."/>
            <person name="Dall'Agnol H."/>
            <person name="Johnson B."/>
            <person name="Oliveira R."/>
            <person name="Nunes G.L."/>
            <person name="Tzotzos G."/>
            <person name="Orellana S.C."/>
            <person name="Salim A.C."/>
            <person name="Araujo F.M."/>
        </authorList>
    </citation>
    <scope>NUCLEOTIDE SEQUENCE [LARGE SCALE GENOMIC DNA]</scope>
    <source>
        <strain evidence="5 7">SLC66</strain>
    </source>
</reference>
<gene>
    <name evidence="5" type="ORF">AYW79_08370</name>
    <name evidence="6" type="ORF">B2M26_09755</name>
</gene>
<dbReference type="OrthoDB" id="1116574at2"/>
<evidence type="ECO:0000256" key="3">
    <source>
        <dbReference type="ARBA" id="ARBA00022723"/>
    </source>
</evidence>
<dbReference type="PANTHER" id="PTHR13799">
    <property type="entry name" value="NGG1 INTERACTING FACTOR 3"/>
    <property type="match status" value="1"/>
</dbReference>
<evidence type="ECO:0000313" key="7">
    <source>
        <dbReference type="Proteomes" id="UP000077421"/>
    </source>
</evidence>
<keyword evidence="3 4" id="KW-0479">Metal-binding</keyword>
<sequence length="270" mass="30268">MRIHDVLETIYQRMPTPRDVGADGLLIGDETQRVTGVLSAVTVTNGVIDEAILRRANLILTHDPLFYGEEVDLVDRGGERAHVHPVASRKLERLQDAEITVFRFRDAWRAHEPDGILAGTLKHLGYARYWERRRGPLIELPPLLVRELIDQLKERLDLPAVRLCGERDARCSRIGFLLGEMAGDEQLAFLASGAIDVLVVGETVEWQVCEYVRDRNAYAHPDAPPIHLIVVGHLASVTLGMRYLVEWLTPKISGVPVSYAPIGLPYSYVL</sequence>
<name>A0A162TF23_9BACL</name>
<dbReference type="RefSeq" id="WP_067564448.1">
    <property type="nucleotide sequence ID" value="NZ_LSUQ01000021.1"/>
</dbReference>
<dbReference type="PANTHER" id="PTHR13799:SF14">
    <property type="entry name" value="GTP CYCLOHYDROLASE 1 TYPE 2 HOMOLOG"/>
    <property type="match status" value="1"/>
</dbReference>
<evidence type="ECO:0000313" key="6">
    <source>
        <dbReference type="EMBL" id="OPG15880.1"/>
    </source>
</evidence>
<dbReference type="SUPFAM" id="SSF102705">
    <property type="entry name" value="NIF3 (NGG1p interacting factor 3)-like"/>
    <property type="match status" value="1"/>
</dbReference>
<proteinExistence type="inferred from homology"/>
<dbReference type="AlphaFoldDB" id="A0A162TF23"/>
<dbReference type="Proteomes" id="UP000077421">
    <property type="component" value="Unassembled WGS sequence"/>
</dbReference>
<evidence type="ECO:0000256" key="4">
    <source>
        <dbReference type="PIRSR" id="PIRSR602678-1"/>
    </source>
</evidence>
<comment type="similarity">
    <text evidence="1">Belongs to the GTP cyclohydrolase I type 2/NIF3 family.</text>
</comment>
<protein>
    <recommendedName>
        <fullName evidence="2">GTP cyclohydrolase 1 type 2 homolog</fullName>
    </recommendedName>
</protein>
<evidence type="ECO:0000313" key="8">
    <source>
        <dbReference type="Proteomes" id="UP000190229"/>
    </source>
</evidence>
<dbReference type="EMBL" id="LSUQ01000021">
    <property type="protein sequence ID" value="OAG93863.1"/>
    <property type="molecule type" value="Genomic_DNA"/>
</dbReference>
<dbReference type="Proteomes" id="UP000190229">
    <property type="component" value="Unassembled WGS sequence"/>
</dbReference>
<feature type="binding site" evidence="4">
    <location>
        <position position="62"/>
    </location>
    <ligand>
        <name>a divalent metal cation</name>
        <dbReference type="ChEBI" id="CHEBI:60240"/>
        <label>1</label>
    </ligand>
</feature>
<dbReference type="STRING" id="1765683.B2M26_09755"/>
<dbReference type="Pfam" id="PF01784">
    <property type="entry name" value="DUF34_NIF3"/>
    <property type="match status" value="1"/>
</dbReference>
<evidence type="ECO:0000256" key="1">
    <source>
        <dbReference type="ARBA" id="ARBA00006964"/>
    </source>
</evidence>
<reference evidence="6 8" key="2">
    <citation type="submission" date="2017-02" db="EMBL/GenBank/DDBJ databases">
        <title>Draft genome of Acidibacillus ferrooxidans Huett2.</title>
        <authorList>
            <person name="Schopf S."/>
        </authorList>
    </citation>
    <scope>NUCLEOTIDE SEQUENCE [LARGE SCALE GENOMIC DNA]</scope>
    <source>
        <strain evidence="6 8">Huett2</strain>
    </source>
</reference>
<dbReference type="InterPro" id="IPR036069">
    <property type="entry name" value="DUF34/NIF3_sf"/>
</dbReference>
<keyword evidence="8" id="KW-1185">Reference proteome</keyword>
<accession>A0A162TF23</accession>
<dbReference type="EMBL" id="MWPS01000026">
    <property type="protein sequence ID" value="OPG15880.1"/>
    <property type="molecule type" value="Genomic_DNA"/>
</dbReference>
<evidence type="ECO:0000313" key="5">
    <source>
        <dbReference type="EMBL" id="OAG93863.1"/>
    </source>
</evidence>
<dbReference type="Gene3D" id="3.40.1390.30">
    <property type="entry name" value="NIF3 (NGG1p interacting factor 3)-like"/>
    <property type="match status" value="2"/>
</dbReference>
<organism evidence="5 7">
    <name type="scientific">Ferroacidibacillus organovorans</name>
    <dbReference type="NCBI Taxonomy" id="1765683"/>
    <lineage>
        <taxon>Bacteria</taxon>
        <taxon>Bacillati</taxon>
        <taxon>Bacillota</taxon>
        <taxon>Bacilli</taxon>
        <taxon>Bacillales</taxon>
        <taxon>Alicyclobacillaceae</taxon>
        <taxon>Ferroacidibacillus</taxon>
    </lineage>
</organism>
<evidence type="ECO:0000256" key="2">
    <source>
        <dbReference type="ARBA" id="ARBA00022112"/>
    </source>
</evidence>